<dbReference type="AlphaFoldDB" id="B0JHF9"/>
<evidence type="ECO:0000313" key="2">
    <source>
        <dbReference type="EMBL" id="BAG02311.1"/>
    </source>
</evidence>
<accession>B0JHF9</accession>
<evidence type="ECO:0000313" key="3">
    <source>
        <dbReference type="Proteomes" id="UP000001510"/>
    </source>
</evidence>
<dbReference type="EMBL" id="AP009552">
    <property type="protein sequence ID" value="BAG02311.1"/>
    <property type="molecule type" value="Genomic_DNA"/>
</dbReference>
<dbReference type="Proteomes" id="UP000001510">
    <property type="component" value="Chromosome"/>
</dbReference>
<evidence type="ECO:0000256" key="1">
    <source>
        <dbReference type="SAM" id="Phobius"/>
    </source>
</evidence>
<reference evidence="2 3" key="1">
    <citation type="journal article" date="2007" name="DNA Res.">
        <title>Complete genomic structure of the bloom-forming toxic cyanobacterium Microcystis aeruginosa NIES-843.</title>
        <authorList>
            <person name="Kaneko T."/>
            <person name="Nakajima N."/>
            <person name="Okamoto S."/>
            <person name="Suzuki I."/>
            <person name="Tanabe Y."/>
            <person name="Tamaoki M."/>
            <person name="Nakamura Y."/>
            <person name="Kasai F."/>
            <person name="Watanabe A."/>
            <person name="Kawashima K."/>
            <person name="Kishida Y."/>
            <person name="Ono A."/>
            <person name="Shimizu Y."/>
            <person name="Takahashi C."/>
            <person name="Minami C."/>
            <person name="Fujishiro T."/>
            <person name="Kohara M."/>
            <person name="Katoh M."/>
            <person name="Nakazaki N."/>
            <person name="Nakayama S."/>
            <person name="Yamada M."/>
            <person name="Tabata S."/>
            <person name="Watanabe M.M."/>
        </authorList>
    </citation>
    <scope>NUCLEOTIDE SEQUENCE [LARGE SCALE GENOMIC DNA]</scope>
    <source>
        <strain evidence="3">NIES-843 / IAM M-247</strain>
    </source>
</reference>
<proteinExistence type="predicted"/>
<dbReference type="BioCyc" id="MAER449447:MAE_RS10875-MONOMER"/>
<organism evidence="2 3">
    <name type="scientific">Microcystis aeruginosa (strain NIES-843 / IAM M-2473)</name>
    <dbReference type="NCBI Taxonomy" id="449447"/>
    <lineage>
        <taxon>Bacteria</taxon>
        <taxon>Bacillati</taxon>
        <taxon>Cyanobacteriota</taxon>
        <taxon>Cyanophyceae</taxon>
        <taxon>Oscillatoriophycideae</taxon>
        <taxon>Chroococcales</taxon>
        <taxon>Microcystaceae</taxon>
        <taxon>Microcystis</taxon>
    </lineage>
</organism>
<dbReference type="HOGENOM" id="CLU_2523805_0_0_3"/>
<keyword evidence="1" id="KW-1133">Transmembrane helix</keyword>
<sequence length="84" mass="9684">MVILALNSISTDSHYKKSIAQTAAQVKSFPILMGANFLESKKGLWWGLVLGRFLLGSGNEIYFFLTKLNNYWQNFACFYREILR</sequence>
<keyword evidence="3" id="KW-1185">Reference proteome</keyword>
<protein>
    <submittedName>
        <fullName evidence="2">Uncharacterized protein</fullName>
    </submittedName>
</protein>
<gene>
    <name evidence="2" type="ordered locus">MAE_24890</name>
</gene>
<name>B0JHF9_MICAN</name>
<keyword evidence="1" id="KW-0472">Membrane</keyword>
<dbReference type="PaxDb" id="449447-MAE_24890"/>
<keyword evidence="1" id="KW-0812">Transmembrane</keyword>
<feature type="transmembrane region" description="Helical" evidence="1">
    <location>
        <begin position="43"/>
        <end position="65"/>
    </location>
</feature>
<dbReference type="KEGG" id="mar:MAE_24890"/>
<dbReference type="EnsemblBacteria" id="BAG02311">
    <property type="protein sequence ID" value="BAG02311"/>
    <property type="gene ID" value="MAE_24890"/>
</dbReference>